<dbReference type="Gene3D" id="1.20.5.1230">
    <property type="entry name" value="Apolipoprotein A-I"/>
    <property type="match status" value="1"/>
</dbReference>
<dbReference type="SUPFAM" id="SSF58113">
    <property type="entry name" value="Apolipoprotein A-I"/>
    <property type="match status" value="1"/>
</dbReference>
<dbReference type="PANTHER" id="PTHR18976">
    <property type="entry name" value="APOLIPOPROTEIN"/>
    <property type="match status" value="1"/>
</dbReference>
<feature type="chain" id="PRO_5018599197" evidence="1">
    <location>
        <begin position="28"/>
        <end position="310"/>
    </location>
</feature>
<dbReference type="GO" id="GO:0033700">
    <property type="term" value="P:phospholipid efflux"/>
    <property type="evidence" value="ECO:0007669"/>
    <property type="project" value="TreeGrafter"/>
</dbReference>
<dbReference type="GO" id="GO:0008203">
    <property type="term" value="P:cholesterol metabolic process"/>
    <property type="evidence" value="ECO:0007669"/>
    <property type="project" value="TreeGrafter"/>
</dbReference>
<dbReference type="GO" id="GO:0060228">
    <property type="term" value="F:phosphatidylcholine-sterol O-acyltransferase activator activity"/>
    <property type="evidence" value="ECO:0007669"/>
    <property type="project" value="TreeGrafter"/>
</dbReference>
<sequence>GNFKSFIFSNMISFFIAFPLHSNSGEATWTDSKTNQAYDKTELTKDEDKIYKNHIDSKGLYSQEDEDNKNPVTEEVQHKLNMESDRLRSRLRQELAELRERLSPSPVHFSSTLESMRERLAPLTQQLQSSLSSNTQDMCGQLSLYLQGLETAEAQAETSPPLYHEAVSWMGQTLEHSSSKLAGILSDFHTKAIRVIEHQKETSAREEEVEVWQKIRSRLGQKVTSLRVEAQDRVGALKTELAALLETTDPVQAKVAGMQASMERLFQGLEENLKVQGASSLSSIQPGDSLHEDFSVKFSALIQDILQSVQ</sequence>
<dbReference type="GO" id="GO:0120020">
    <property type="term" value="F:cholesterol transfer activity"/>
    <property type="evidence" value="ECO:0007669"/>
    <property type="project" value="TreeGrafter"/>
</dbReference>
<reference evidence="2" key="1">
    <citation type="submission" date="2025-08" db="UniProtKB">
        <authorList>
            <consortium name="Ensembl"/>
        </authorList>
    </citation>
    <scope>IDENTIFICATION</scope>
</reference>
<proteinExistence type="predicted"/>
<dbReference type="AlphaFoldDB" id="A0A3Q3J0L2"/>
<dbReference type="GO" id="GO:0042627">
    <property type="term" value="C:chylomicron"/>
    <property type="evidence" value="ECO:0007669"/>
    <property type="project" value="TreeGrafter"/>
</dbReference>
<evidence type="ECO:0000313" key="3">
    <source>
        <dbReference type="Proteomes" id="UP000261600"/>
    </source>
</evidence>
<dbReference type="GO" id="GO:0034361">
    <property type="term" value="C:very-low-density lipoprotein particle"/>
    <property type="evidence" value="ECO:0007669"/>
    <property type="project" value="TreeGrafter"/>
</dbReference>
<dbReference type="GO" id="GO:0005543">
    <property type="term" value="F:phospholipid binding"/>
    <property type="evidence" value="ECO:0007669"/>
    <property type="project" value="TreeGrafter"/>
</dbReference>
<reference evidence="2" key="2">
    <citation type="submission" date="2025-09" db="UniProtKB">
        <authorList>
            <consortium name="Ensembl"/>
        </authorList>
    </citation>
    <scope>IDENTIFICATION</scope>
</reference>
<evidence type="ECO:0000313" key="2">
    <source>
        <dbReference type="Ensembl" id="ENSMALP00000009965.1"/>
    </source>
</evidence>
<dbReference type="Proteomes" id="UP000261600">
    <property type="component" value="Unplaced"/>
</dbReference>
<dbReference type="Ensembl" id="ENSMALT00000010177.1">
    <property type="protein sequence ID" value="ENSMALP00000009965.1"/>
    <property type="gene ID" value="ENSMALG00000007082.1"/>
</dbReference>
<dbReference type="GO" id="GO:0034364">
    <property type="term" value="C:high-density lipoprotein particle"/>
    <property type="evidence" value="ECO:0007669"/>
    <property type="project" value="TreeGrafter"/>
</dbReference>
<dbReference type="GO" id="GO:0033344">
    <property type="term" value="P:cholesterol efflux"/>
    <property type="evidence" value="ECO:0007669"/>
    <property type="project" value="TreeGrafter"/>
</dbReference>
<protein>
    <submittedName>
        <fullName evidence="2">Uncharacterized protein</fullName>
    </submittedName>
</protein>
<dbReference type="PANTHER" id="PTHR18976:SF29">
    <property type="match status" value="1"/>
</dbReference>
<organism evidence="2 3">
    <name type="scientific">Monopterus albus</name>
    <name type="common">Swamp eel</name>
    <dbReference type="NCBI Taxonomy" id="43700"/>
    <lineage>
        <taxon>Eukaryota</taxon>
        <taxon>Metazoa</taxon>
        <taxon>Chordata</taxon>
        <taxon>Craniata</taxon>
        <taxon>Vertebrata</taxon>
        <taxon>Euteleostomi</taxon>
        <taxon>Actinopterygii</taxon>
        <taxon>Neopterygii</taxon>
        <taxon>Teleostei</taxon>
        <taxon>Neoteleostei</taxon>
        <taxon>Acanthomorphata</taxon>
        <taxon>Anabantaria</taxon>
        <taxon>Synbranchiformes</taxon>
        <taxon>Synbranchidae</taxon>
        <taxon>Monopterus</taxon>
    </lineage>
</organism>
<feature type="signal peptide" evidence="1">
    <location>
        <begin position="1"/>
        <end position="27"/>
    </location>
</feature>
<name>A0A3Q3J0L2_MONAL</name>
<dbReference type="GO" id="GO:0055090">
    <property type="term" value="P:acylglycerol homeostasis"/>
    <property type="evidence" value="ECO:0007669"/>
    <property type="project" value="TreeGrafter"/>
</dbReference>
<keyword evidence="3" id="KW-1185">Reference proteome</keyword>
<evidence type="ECO:0000256" key="1">
    <source>
        <dbReference type="SAM" id="SignalP"/>
    </source>
</evidence>
<keyword evidence="1" id="KW-0732">Signal</keyword>
<dbReference type="InterPro" id="IPR050163">
    <property type="entry name" value="Apolipoprotein_A1/A4/E"/>
</dbReference>
<dbReference type="GO" id="GO:0034362">
    <property type="term" value="C:low-density lipoprotein particle"/>
    <property type="evidence" value="ECO:0007669"/>
    <property type="project" value="TreeGrafter"/>
</dbReference>
<accession>A0A3Q3J0L2</accession>
<dbReference type="GO" id="GO:1903561">
    <property type="term" value="C:extracellular vesicle"/>
    <property type="evidence" value="ECO:0007669"/>
    <property type="project" value="TreeGrafter"/>
</dbReference>
<dbReference type="Gene3D" id="1.20.120.20">
    <property type="entry name" value="Apolipoprotein"/>
    <property type="match status" value="1"/>
</dbReference>